<dbReference type="NCBIfam" id="TIGR00756">
    <property type="entry name" value="PPR"/>
    <property type="match status" value="2"/>
</dbReference>
<dbReference type="PROSITE" id="PS51375">
    <property type="entry name" value="PPR"/>
    <property type="match status" value="2"/>
</dbReference>
<evidence type="ECO:0008006" key="5">
    <source>
        <dbReference type="Google" id="ProtNLM"/>
    </source>
</evidence>
<gene>
    <name evidence="3" type="ORF">LIER_28960</name>
</gene>
<accession>A0AAV3RHJ6</accession>
<organism evidence="3 4">
    <name type="scientific">Lithospermum erythrorhizon</name>
    <name type="common">Purple gromwell</name>
    <name type="synonym">Lithospermum officinale var. erythrorhizon</name>
    <dbReference type="NCBI Taxonomy" id="34254"/>
    <lineage>
        <taxon>Eukaryota</taxon>
        <taxon>Viridiplantae</taxon>
        <taxon>Streptophyta</taxon>
        <taxon>Embryophyta</taxon>
        <taxon>Tracheophyta</taxon>
        <taxon>Spermatophyta</taxon>
        <taxon>Magnoliopsida</taxon>
        <taxon>eudicotyledons</taxon>
        <taxon>Gunneridae</taxon>
        <taxon>Pentapetalae</taxon>
        <taxon>asterids</taxon>
        <taxon>lamiids</taxon>
        <taxon>Boraginales</taxon>
        <taxon>Boraginaceae</taxon>
        <taxon>Boraginoideae</taxon>
        <taxon>Lithospermeae</taxon>
        <taxon>Lithospermum</taxon>
    </lineage>
</organism>
<dbReference type="Pfam" id="PF01535">
    <property type="entry name" value="PPR"/>
    <property type="match status" value="1"/>
</dbReference>
<protein>
    <recommendedName>
        <fullName evidence="5">Pentatricopeptide repeat-containing protein</fullName>
    </recommendedName>
</protein>
<dbReference type="AlphaFoldDB" id="A0AAV3RHJ6"/>
<keyword evidence="1" id="KW-0677">Repeat</keyword>
<sequence>MPPAKKPQLLRSATSAASNLLKSFQSKTTTTSTSAAVKEEDILLKSYISSINISPKKKLTKPLKKKNLTEITFRSSLYSGAFDVEDESSRSIADDITSILCGETDHDYQDTSYGEVFENVLHNPWFSSFSSNRIYSCLKEISKERKEKWVHRKNQDVRFNQLVKMCGNKLGVVDTLKIFGKLGRETGMKEYKALFALIMEGARETDDPEVQSNHNWMAYQLFQTMKEMGFPIEEEVYGPFLKYLTDEHMDQEFYFFSDIFKHGNPASLPRLAYYEMLLCIRLNNEDKINQLIYDYSIYDGEDKHSFQESYLLALCESDCRRRELLILLETCDVTKASSEERLSDIFKSLGMLSLEAYAEKFLVELKTSGAELATLTNYIYDYATNIPNFTVEDAVSKFKQLHSEIGMKPTSTQYEKLIRLYCKLLKVHMAIDLADEIFDVGYTVSLETIHALLDACMESYEYNMVHRIYSIIRCQGLQPTSETFRGLISLTVKLKDFNGAYDMLREMAEMNIAPTINIYNSIMAGYFREKNIHSALAVLKQMGKAGVKPNSSTFSYLISNCSSEEEIVKIFDEMKQSGVLVTKHVLMALINAFAACGAFENAKQVVLDGLIPVKNLNEMRSVLVSALASHGQLSDALTIYEEIKQAGCSLEPKAALALIEHIKSEGQLDRLLQLLEKLQDQDYWIDGCYRVLMYCVHHNHLSSAVDLLKKIKNNFADDEVAAENILDEVFFEFVNQKPKDMQFGLELLRAIKEEIGLRPSRKVLDFLLDACVSADDLKTAFFIWKEYQMAGLPYNILSFLRMYRTLLALGDVKSAEEIVKKIPQDDLHISYVISSFQDTYLRADLLEKSIKKSTKKNKQKKKSKATKA</sequence>
<evidence type="ECO:0000256" key="1">
    <source>
        <dbReference type="ARBA" id="ARBA00022737"/>
    </source>
</evidence>
<name>A0AAV3RHJ6_LITER</name>
<evidence type="ECO:0000313" key="4">
    <source>
        <dbReference type="Proteomes" id="UP001454036"/>
    </source>
</evidence>
<dbReference type="Gene3D" id="1.25.40.10">
    <property type="entry name" value="Tetratricopeptide repeat domain"/>
    <property type="match status" value="4"/>
</dbReference>
<dbReference type="Pfam" id="PF13041">
    <property type="entry name" value="PPR_2"/>
    <property type="match status" value="1"/>
</dbReference>
<keyword evidence="4" id="KW-1185">Reference proteome</keyword>
<feature type="repeat" description="PPR" evidence="2">
    <location>
        <begin position="515"/>
        <end position="549"/>
    </location>
</feature>
<dbReference type="InterPro" id="IPR002885">
    <property type="entry name" value="PPR_rpt"/>
</dbReference>
<comment type="caution">
    <text evidence="3">The sequence shown here is derived from an EMBL/GenBank/DDBJ whole genome shotgun (WGS) entry which is preliminary data.</text>
</comment>
<dbReference type="PANTHER" id="PTHR47262">
    <property type="entry name" value="OS02G0132600 PROTEIN"/>
    <property type="match status" value="1"/>
</dbReference>
<dbReference type="PANTHER" id="PTHR47262:SF1">
    <property type="entry name" value="OS02G0132600 PROTEIN"/>
    <property type="match status" value="1"/>
</dbReference>
<evidence type="ECO:0000313" key="3">
    <source>
        <dbReference type="EMBL" id="GAA0175864.1"/>
    </source>
</evidence>
<reference evidence="3 4" key="1">
    <citation type="submission" date="2024-01" db="EMBL/GenBank/DDBJ databases">
        <title>The complete chloroplast genome sequence of Lithospermum erythrorhizon: insights into the phylogenetic relationship among Boraginaceae species and the maternal lineages of purple gromwells.</title>
        <authorList>
            <person name="Okada T."/>
            <person name="Watanabe K."/>
        </authorList>
    </citation>
    <scope>NUCLEOTIDE SEQUENCE [LARGE SCALE GENOMIC DNA]</scope>
</reference>
<dbReference type="EMBL" id="BAABME010009820">
    <property type="protein sequence ID" value="GAA0175864.1"/>
    <property type="molecule type" value="Genomic_DNA"/>
</dbReference>
<evidence type="ECO:0000256" key="2">
    <source>
        <dbReference type="PROSITE-ProRule" id="PRU00708"/>
    </source>
</evidence>
<proteinExistence type="predicted"/>
<dbReference type="InterPro" id="IPR011990">
    <property type="entry name" value="TPR-like_helical_dom_sf"/>
</dbReference>
<feature type="repeat" description="PPR" evidence="2">
    <location>
        <begin position="480"/>
        <end position="514"/>
    </location>
</feature>
<dbReference type="Proteomes" id="UP001454036">
    <property type="component" value="Unassembled WGS sequence"/>
</dbReference>